<dbReference type="FunFam" id="3.30.70.270:FF:000020">
    <property type="entry name" value="Transposon Tf2-6 polyprotein-like Protein"/>
    <property type="match status" value="1"/>
</dbReference>
<evidence type="ECO:0000256" key="6">
    <source>
        <dbReference type="ARBA" id="ARBA00022801"/>
    </source>
</evidence>
<evidence type="ECO:0000256" key="3">
    <source>
        <dbReference type="ARBA" id="ARBA00022695"/>
    </source>
</evidence>
<dbReference type="GO" id="GO:0004519">
    <property type="term" value="F:endonuclease activity"/>
    <property type="evidence" value="ECO:0007669"/>
    <property type="project" value="UniProtKB-KW"/>
</dbReference>
<keyword evidence="7" id="KW-0695">RNA-directed DNA polymerase</keyword>
<evidence type="ECO:0000259" key="9">
    <source>
        <dbReference type="Pfam" id="PF17921"/>
    </source>
</evidence>
<evidence type="ECO:0000256" key="2">
    <source>
        <dbReference type="ARBA" id="ARBA00022679"/>
    </source>
</evidence>
<dbReference type="EMBL" id="CH481121">
    <property type="protein sequence ID" value="EDW51022.1"/>
    <property type="molecule type" value="Genomic_DNA"/>
</dbReference>
<dbReference type="PANTHER" id="PTHR37984:SF5">
    <property type="entry name" value="PROTEIN NYNRIN-LIKE"/>
    <property type="match status" value="1"/>
</dbReference>
<dbReference type="InterPro" id="IPR050951">
    <property type="entry name" value="Retrovirus_Pol_polyprotein"/>
</dbReference>
<keyword evidence="11" id="KW-1185">Reference proteome</keyword>
<proteinExistence type="predicted"/>
<dbReference type="STRING" id="7238.B4IMP8"/>
<dbReference type="Pfam" id="PF17921">
    <property type="entry name" value="Integrase_H2C2"/>
    <property type="match status" value="1"/>
</dbReference>
<dbReference type="FunFam" id="1.10.340.70:FF:000001">
    <property type="entry name" value="Retrovirus-related Pol polyprotein from transposon gypsy-like Protein"/>
    <property type="match status" value="1"/>
</dbReference>
<dbReference type="OMA" id="NCHRISP"/>
<dbReference type="Proteomes" id="UP000001292">
    <property type="component" value="Unassembled WGS sequence"/>
</dbReference>
<keyword evidence="4" id="KW-0540">Nuclease</keyword>
<evidence type="ECO:0000256" key="7">
    <source>
        <dbReference type="ARBA" id="ARBA00022918"/>
    </source>
</evidence>
<keyword evidence="5" id="KW-0255">Endonuclease</keyword>
<feature type="domain" description="Integrase zinc-binding" evidence="9">
    <location>
        <begin position="350"/>
        <end position="409"/>
    </location>
</feature>
<evidence type="ECO:0000313" key="11">
    <source>
        <dbReference type="Proteomes" id="UP000001292"/>
    </source>
</evidence>
<dbReference type="InterPro" id="IPR043128">
    <property type="entry name" value="Rev_trsase/Diguanyl_cyclase"/>
</dbReference>
<dbReference type="Gene3D" id="1.10.340.70">
    <property type="match status" value="1"/>
</dbReference>
<dbReference type="Gene3D" id="3.30.70.270">
    <property type="match status" value="1"/>
</dbReference>
<dbReference type="InterPro" id="IPR043502">
    <property type="entry name" value="DNA/RNA_pol_sf"/>
</dbReference>
<dbReference type="PhylomeDB" id="B4IMP8"/>
<evidence type="ECO:0000259" key="8">
    <source>
        <dbReference type="Pfam" id="PF17917"/>
    </source>
</evidence>
<dbReference type="EC" id="2.7.7.49" evidence="1"/>
<name>B4IMP8_DROSE</name>
<dbReference type="InterPro" id="IPR041373">
    <property type="entry name" value="RT_RNaseH"/>
</dbReference>
<keyword evidence="6" id="KW-0378">Hydrolase</keyword>
<dbReference type="InterPro" id="IPR041588">
    <property type="entry name" value="Integrase_H2C2"/>
</dbReference>
<dbReference type="PANTHER" id="PTHR37984">
    <property type="entry name" value="PROTEIN CBG26694"/>
    <property type="match status" value="1"/>
</dbReference>
<evidence type="ECO:0000313" key="10">
    <source>
        <dbReference type="EMBL" id="EDW51022.1"/>
    </source>
</evidence>
<dbReference type="Gene3D" id="3.10.20.370">
    <property type="match status" value="1"/>
</dbReference>
<accession>B4IMP8</accession>
<dbReference type="AlphaFoldDB" id="B4IMP8"/>
<organism evidence="11">
    <name type="scientific">Drosophila sechellia</name>
    <name type="common">Fruit fly</name>
    <dbReference type="NCBI Taxonomy" id="7238"/>
    <lineage>
        <taxon>Eukaryota</taxon>
        <taxon>Metazoa</taxon>
        <taxon>Ecdysozoa</taxon>
        <taxon>Arthropoda</taxon>
        <taxon>Hexapoda</taxon>
        <taxon>Insecta</taxon>
        <taxon>Pterygota</taxon>
        <taxon>Neoptera</taxon>
        <taxon>Endopterygota</taxon>
        <taxon>Diptera</taxon>
        <taxon>Brachycera</taxon>
        <taxon>Muscomorpha</taxon>
        <taxon>Ephydroidea</taxon>
        <taxon>Drosophilidae</taxon>
        <taxon>Drosophila</taxon>
        <taxon>Sophophora</taxon>
    </lineage>
</organism>
<protein>
    <recommendedName>
        <fullName evidence="1">RNA-directed DNA polymerase</fullName>
        <ecNumber evidence="1">2.7.7.49</ecNumber>
    </recommendedName>
</protein>
<dbReference type="Pfam" id="PF17917">
    <property type="entry name" value="RT_RNaseH"/>
    <property type="match status" value="1"/>
</dbReference>
<dbReference type="FunFam" id="3.10.20.370:FF:000001">
    <property type="entry name" value="Retrovirus-related Pol polyprotein from transposon 17.6-like protein"/>
    <property type="match status" value="1"/>
</dbReference>
<evidence type="ECO:0000256" key="4">
    <source>
        <dbReference type="ARBA" id="ARBA00022722"/>
    </source>
</evidence>
<evidence type="ECO:0000256" key="1">
    <source>
        <dbReference type="ARBA" id="ARBA00012493"/>
    </source>
</evidence>
<dbReference type="SMR" id="B4IMP8"/>
<keyword evidence="3" id="KW-0548">Nucleotidyltransferase</keyword>
<dbReference type="GO" id="GO:0016787">
    <property type="term" value="F:hydrolase activity"/>
    <property type="evidence" value="ECO:0007669"/>
    <property type="project" value="UniProtKB-KW"/>
</dbReference>
<sequence length="452" mass="51860">MKDDQPVKQRYYPKNPKMQVEINAKVDELLEKGCIEPSRSPYSSPIVMVRKKTRQWRLKELQYLGHRVTNQGIGTDPEKVAAIAQLRPPGNVKELRQYLGVASWYRRFVPDFATLVQPLNALLKKQAKWKWEDAHQAAFEAVKARLVADPILACPDFTKTFVLQTDASDYGLGAILTQHSERGERVISYSSRTLNTAERNYSATEKECLAIVWAVRKLRPYLEGYRFKVITDHMALKWLNNIESPSGRIARWALELQQYDFEISYRKGQLNIVADALSRQALQETSRGVSVEDDGQPREQQGYKWLEEMRRKVEQQPEKFPGYLEEDGKLYRHIPHRAGNEEVASWKMCVPIGQRQSVMTENHDMPTAGHLGSRKTIARIAARYHWPGMHRDIRKYVRNCESCIKYKPSQLQAAGKMLTQVPEEPWATVCTDFVGPCHDRSMEFNAAAGPGG</sequence>
<keyword evidence="2" id="KW-0808">Transferase</keyword>
<evidence type="ECO:0000256" key="5">
    <source>
        <dbReference type="ARBA" id="ARBA00022759"/>
    </source>
</evidence>
<dbReference type="GO" id="GO:0003964">
    <property type="term" value="F:RNA-directed DNA polymerase activity"/>
    <property type="evidence" value="ECO:0007669"/>
    <property type="project" value="UniProtKB-KW"/>
</dbReference>
<gene>
    <name evidence="10" type="primary">Dsec\GM24059</name>
    <name evidence="10" type="ORF">Dsec_GM24059</name>
</gene>
<feature type="domain" description="Reverse transcriptase RNase H-like" evidence="8">
    <location>
        <begin position="156"/>
        <end position="259"/>
    </location>
</feature>
<reference evidence="10 11" key="1">
    <citation type="journal article" date="2007" name="Nature">
        <title>Evolution of genes and genomes on the Drosophila phylogeny.</title>
        <authorList>
            <consortium name="Drosophila 12 Genomes Consortium"/>
            <person name="Clark A.G."/>
            <person name="Eisen M.B."/>
            <person name="Smith D.R."/>
            <person name="Bergman C.M."/>
            <person name="Oliver B."/>
            <person name="Markow T.A."/>
            <person name="Kaufman T.C."/>
            <person name="Kellis M."/>
            <person name="Gelbart W."/>
            <person name="Iyer V.N."/>
            <person name="Pollard D.A."/>
            <person name="Sackton T.B."/>
            <person name="Larracuente A.M."/>
            <person name="Singh N.D."/>
            <person name="Abad J.P."/>
            <person name="Abt D.N."/>
            <person name="Adryan B."/>
            <person name="Aguade M."/>
            <person name="Akashi H."/>
            <person name="Anderson W.W."/>
            <person name="Aquadro C.F."/>
            <person name="Ardell D.H."/>
            <person name="Arguello R."/>
            <person name="Artieri C.G."/>
            <person name="Barbash D.A."/>
            <person name="Barker D."/>
            <person name="Barsanti P."/>
            <person name="Batterham P."/>
            <person name="Batzoglou S."/>
            <person name="Begun D."/>
            <person name="Bhutkar A."/>
            <person name="Blanco E."/>
            <person name="Bosak S.A."/>
            <person name="Bradley R.K."/>
            <person name="Brand A.D."/>
            <person name="Brent M.R."/>
            <person name="Brooks A.N."/>
            <person name="Brown R.H."/>
            <person name="Butlin R.K."/>
            <person name="Caggese C."/>
            <person name="Calvi B.R."/>
            <person name="Bernardo de Carvalho A."/>
            <person name="Caspi A."/>
            <person name="Castrezana S."/>
            <person name="Celniker S.E."/>
            <person name="Chang J.L."/>
            <person name="Chapple C."/>
            <person name="Chatterji S."/>
            <person name="Chinwalla A."/>
            <person name="Civetta A."/>
            <person name="Clifton S.W."/>
            <person name="Comeron J.M."/>
            <person name="Costello J.C."/>
            <person name="Coyne J.A."/>
            <person name="Daub J."/>
            <person name="David R.G."/>
            <person name="Delcher A.L."/>
            <person name="Delehaunty K."/>
            <person name="Do C.B."/>
            <person name="Ebling H."/>
            <person name="Edwards K."/>
            <person name="Eickbush T."/>
            <person name="Evans J.D."/>
            <person name="Filipski A."/>
            <person name="Findeiss S."/>
            <person name="Freyhult E."/>
            <person name="Fulton L."/>
            <person name="Fulton R."/>
            <person name="Garcia A.C."/>
            <person name="Gardiner A."/>
            <person name="Garfield D.A."/>
            <person name="Garvin B.E."/>
            <person name="Gibson G."/>
            <person name="Gilbert D."/>
            <person name="Gnerre S."/>
            <person name="Godfrey J."/>
            <person name="Good R."/>
            <person name="Gotea V."/>
            <person name="Gravely B."/>
            <person name="Greenberg A.J."/>
            <person name="Griffiths-Jones S."/>
            <person name="Gross S."/>
            <person name="Guigo R."/>
            <person name="Gustafson E.A."/>
            <person name="Haerty W."/>
            <person name="Hahn M.W."/>
            <person name="Halligan D.L."/>
            <person name="Halpern A.L."/>
            <person name="Halter G.M."/>
            <person name="Han M.V."/>
            <person name="Heger A."/>
            <person name="Hillier L."/>
            <person name="Hinrichs A.S."/>
            <person name="Holmes I."/>
            <person name="Hoskins R.A."/>
            <person name="Hubisz M.J."/>
            <person name="Hultmark D."/>
            <person name="Huntley M.A."/>
            <person name="Jaffe D.B."/>
            <person name="Jagadeeshan S."/>
            <person name="Jeck W.R."/>
            <person name="Johnson J."/>
            <person name="Jones C.D."/>
            <person name="Jordan W.C."/>
            <person name="Karpen G.H."/>
            <person name="Kataoka E."/>
            <person name="Keightley P.D."/>
            <person name="Kheradpour P."/>
            <person name="Kirkness E.F."/>
            <person name="Koerich L.B."/>
            <person name="Kristiansen K."/>
            <person name="Kudrna D."/>
            <person name="Kulathinal R.J."/>
            <person name="Kumar S."/>
            <person name="Kwok R."/>
            <person name="Lander E."/>
            <person name="Langley C.H."/>
            <person name="Lapoint R."/>
            <person name="Lazzaro B.P."/>
            <person name="Lee S.J."/>
            <person name="Levesque L."/>
            <person name="Li R."/>
            <person name="Lin C.F."/>
            <person name="Lin M.F."/>
            <person name="Lindblad-Toh K."/>
            <person name="Llopart A."/>
            <person name="Long M."/>
            <person name="Low L."/>
            <person name="Lozovsky E."/>
            <person name="Lu J."/>
            <person name="Luo M."/>
            <person name="Machado C.A."/>
            <person name="Makalowski W."/>
            <person name="Marzo M."/>
            <person name="Matsuda M."/>
            <person name="Matzkin L."/>
            <person name="McAllister B."/>
            <person name="McBride C.S."/>
            <person name="McKernan B."/>
            <person name="McKernan K."/>
            <person name="Mendez-Lago M."/>
            <person name="Minx P."/>
            <person name="Mollenhauer M.U."/>
            <person name="Montooth K."/>
            <person name="Mount S.M."/>
            <person name="Mu X."/>
            <person name="Myers E."/>
            <person name="Negre B."/>
            <person name="Newfeld S."/>
            <person name="Nielsen R."/>
            <person name="Noor M.A."/>
            <person name="O'Grady P."/>
            <person name="Pachter L."/>
            <person name="Papaceit M."/>
            <person name="Parisi M.J."/>
            <person name="Parisi M."/>
            <person name="Parts L."/>
            <person name="Pedersen J.S."/>
            <person name="Pesole G."/>
            <person name="Phillippy A.M."/>
            <person name="Ponting C.P."/>
            <person name="Pop M."/>
            <person name="Porcelli D."/>
            <person name="Powell J.R."/>
            <person name="Prohaska S."/>
            <person name="Pruitt K."/>
            <person name="Puig M."/>
            <person name="Quesneville H."/>
            <person name="Ram K.R."/>
            <person name="Rand D."/>
            <person name="Rasmussen M.D."/>
            <person name="Reed L.K."/>
            <person name="Reenan R."/>
            <person name="Reily A."/>
            <person name="Remington K.A."/>
            <person name="Rieger T.T."/>
            <person name="Ritchie M.G."/>
            <person name="Robin C."/>
            <person name="Rogers Y.H."/>
            <person name="Rohde C."/>
            <person name="Rozas J."/>
            <person name="Rubenfield M.J."/>
            <person name="Ruiz A."/>
            <person name="Russo S."/>
            <person name="Salzberg S.L."/>
            <person name="Sanchez-Gracia A."/>
            <person name="Saranga D.J."/>
            <person name="Sato H."/>
            <person name="Schaeffer S.W."/>
            <person name="Schatz M.C."/>
            <person name="Schlenke T."/>
            <person name="Schwartz R."/>
            <person name="Segarra C."/>
            <person name="Singh R.S."/>
            <person name="Sirot L."/>
            <person name="Sirota M."/>
            <person name="Sisneros N.B."/>
            <person name="Smith C.D."/>
            <person name="Smith T.F."/>
            <person name="Spieth J."/>
            <person name="Stage D.E."/>
            <person name="Stark A."/>
            <person name="Stephan W."/>
            <person name="Strausberg R.L."/>
            <person name="Strempel S."/>
            <person name="Sturgill D."/>
            <person name="Sutton G."/>
            <person name="Sutton G.G."/>
            <person name="Tao W."/>
            <person name="Teichmann S."/>
            <person name="Tobari Y.N."/>
            <person name="Tomimura Y."/>
            <person name="Tsolas J.M."/>
            <person name="Valente V.L."/>
            <person name="Venter E."/>
            <person name="Venter J.C."/>
            <person name="Vicario S."/>
            <person name="Vieira F.G."/>
            <person name="Vilella A.J."/>
            <person name="Villasante A."/>
            <person name="Walenz B."/>
            <person name="Wang J."/>
            <person name="Wasserman M."/>
            <person name="Watts T."/>
            <person name="Wilson D."/>
            <person name="Wilson R.K."/>
            <person name="Wing R.A."/>
            <person name="Wolfner M.F."/>
            <person name="Wong A."/>
            <person name="Wong G.K."/>
            <person name="Wu C.I."/>
            <person name="Wu G."/>
            <person name="Yamamoto D."/>
            <person name="Yang H.P."/>
            <person name="Yang S.P."/>
            <person name="Yorke J.A."/>
            <person name="Yoshida K."/>
            <person name="Zdobnov E."/>
            <person name="Zhang P."/>
            <person name="Zhang Y."/>
            <person name="Zimin A.V."/>
            <person name="Baldwin J."/>
            <person name="Abdouelleil A."/>
            <person name="Abdulkadir J."/>
            <person name="Abebe A."/>
            <person name="Abera B."/>
            <person name="Abreu J."/>
            <person name="Acer S.C."/>
            <person name="Aftuck L."/>
            <person name="Alexander A."/>
            <person name="An P."/>
            <person name="Anderson E."/>
            <person name="Anderson S."/>
            <person name="Arachi H."/>
            <person name="Azer M."/>
            <person name="Bachantsang P."/>
            <person name="Barry A."/>
            <person name="Bayul T."/>
            <person name="Berlin A."/>
            <person name="Bessette D."/>
            <person name="Bloom T."/>
            <person name="Blye J."/>
            <person name="Boguslavskiy L."/>
            <person name="Bonnet C."/>
            <person name="Boukhgalter B."/>
            <person name="Bourzgui I."/>
            <person name="Brown A."/>
            <person name="Cahill P."/>
            <person name="Channer S."/>
            <person name="Cheshatsang Y."/>
            <person name="Chuda L."/>
            <person name="Citroen M."/>
            <person name="Collymore A."/>
            <person name="Cooke P."/>
            <person name="Costello M."/>
            <person name="D'Aco K."/>
            <person name="Daza R."/>
            <person name="De Haan G."/>
            <person name="DeGray S."/>
            <person name="DeMaso C."/>
            <person name="Dhargay N."/>
            <person name="Dooley K."/>
            <person name="Dooley E."/>
            <person name="Doricent M."/>
            <person name="Dorje P."/>
            <person name="Dorjee K."/>
            <person name="Dupes A."/>
            <person name="Elong R."/>
            <person name="Falk J."/>
            <person name="Farina A."/>
            <person name="Faro S."/>
            <person name="Ferguson D."/>
            <person name="Fisher S."/>
            <person name="Foley C.D."/>
            <person name="Franke A."/>
            <person name="Friedrich D."/>
            <person name="Gadbois L."/>
            <person name="Gearin G."/>
            <person name="Gearin C.R."/>
            <person name="Giannoukos G."/>
            <person name="Goode T."/>
            <person name="Graham J."/>
            <person name="Grandbois E."/>
            <person name="Grewal S."/>
            <person name="Gyaltsen K."/>
            <person name="Hafez N."/>
            <person name="Hagos B."/>
            <person name="Hall J."/>
            <person name="Henson C."/>
            <person name="Hollinger A."/>
            <person name="Honan T."/>
            <person name="Huard M.D."/>
            <person name="Hughes L."/>
            <person name="Hurhula B."/>
            <person name="Husby M.E."/>
            <person name="Kamat A."/>
            <person name="Kanga B."/>
            <person name="Kashin S."/>
            <person name="Khazanovich D."/>
            <person name="Kisner P."/>
            <person name="Lance K."/>
            <person name="Lara M."/>
            <person name="Lee W."/>
            <person name="Lennon N."/>
            <person name="Letendre F."/>
            <person name="LeVine R."/>
            <person name="Lipovsky A."/>
            <person name="Liu X."/>
            <person name="Liu J."/>
            <person name="Liu S."/>
            <person name="Lokyitsang T."/>
            <person name="Lokyitsang Y."/>
            <person name="Lubonja R."/>
            <person name="Lui A."/>
            <person name="MacDonald P."/>
            <person name="Magnisalis V."/>
            <person name="Maru K."/>
            <person name="Matthews C."/>
            <person name="McCusker W."/>
            <person name="McDonough S."/>
            <person name="Mehta T."/>
            <person name="Meldrim J."/>
            <person name="Meneus L."/>
            <person name="Mihai O."/>
            <person name="Mihalev A."/>
            <person name="Mihova T."/>
            <person name="Mittelman R."/>
            <person name="Mlenga V."/>
            <person name="Montmayeur A."/>
            <person name="Mulrain L."/>
            <person name="Navidi A."/>
            <person name="Naylor J."/>
            <person name="Negash T."/>
            <person name="Nguyen T."/>
            <person name="Nguyen N."/>
            <person name="Nicol R."/>
            <person name="Norbu C."/>
            <person name="Norbu N."/>
            <person name="Novod N."/>
            <person name="O'Neill B."/>
            <person name="Osman S."/>
            <person name="Markiewicz E."/>
            <person name="Oyono O.L."/>
            <person name="Patti C."/>
            <person name="Phunkhang P."/>
            <person name="Pierre F."/>
            <person name="Priest M."/>
            <person name="Raghuraman S."/>
            <person name="Rege F."/>
            <person name="Reyes R."/>
            <person name="Rise C."/>
            <person name="Rogov P."/>
            <person name="Ross K."/>
            <person name="Ryan E."/>
            <person name="Settipalli S."/>
            <person name="Shea T."/>
            <person name="Sherpa N."/>
            <person name="Shi L."/>
            <person name="Shih D."/>
            <person name="Sparrow T."/>
            <person name="Spaulding J."/>
            <person name="Stalker J."/>
            <person name="Stange-Thomann N."/>
            <person name="Stavropoulos S."/>
            <person name="Stone C."/>
            <person name="Strader C."/>
            <person name="Tesfaye S."/>
            <person name="Thomson T."/>
            <person name="Thoulutsang Y."/>
            <person name="Thoulutsang D."/>
            <person name="Topham K."/>
            <person name="Topping I."/>
            <person name="Tsamla T."/>
            <person name="Vassiliev H."/>
            <person name="Vo A."/>
            <person name="Wangchuk T."/>
            <person name="Wangdi T."/>
            <person name="Weiand M."/>
            <person name="Wilkinson J."/>
            <person name="Wilson A."/>
            <person name="Yadav S."/>
            <person name="Young G."/>
            <person name="Yu Q."/>
            <person name="Zembek L."/>
            <person name="Zhong D."/>
            <person name="Zimmer A."/>
            <person name="Zwirko Z."/>
            <person name="Jaffe D.B."/>
            <person name="Alvarez P."/>
            <person name="Brockman W."/>
            <person name="Butler J."/>
            <person name="Chin C."/>
            <person name="Gnerre S."/>
            <person name="Grabherr M."/>
            <person name="Kleber M."/>
            <person name="Mauceli E."/>
            <person name="MacCallum I."/>
        </authorList>
    </citation>
    <scope>NUCLEOTIDE SEQUENCE [LARGE SCALE GENOMIC DNA]</scope>
    <source>
        <strain evidence="11">Rob3c / Tucson 14021-0248.25</strain>
    </source>
</reference>
<dbReference type="SUPFAM" id="SSF56672">
    <property type="entry name" value="DNA/RNA polymerases"/>
    <property type="match status" value="1"/>
</dbReference>
<dbReference type="CDD" id="cd09274">
    <property type="entry name" value="RNase_HI_RT_Ty3"/>
    <property type="match status" value="1"/>
</dbReference>
<dbReference type="HOGENOM" id="CLU_000384_33_2_1"/>
<dbReference type="Gene3D" id="3.10.10.10">
    <property type="entry name" value="HIV Type 1 Reverse Transcriptase, subunit A, domain 1"/>
    <property type="match status" value="1"/>
</dbReference>